<dbReference type="SUPFAM" id="SSF46785">
    <property type="entry name" value="Winged helix' DNA-binding domain"/>
    <property type="match status" value="1"/>
</dbReference>
<evidence type="ECO:0000259" key="1">
    <source>
        <dbReference type="PROSITE" id="PS50995"/>
    </source>
</evidence>
<evidence type="ECO:0000313" key="3">
    <source>
        <dbReference type="Proteomes" id="UP000030647"/>
    </source>
</evidence>
<dbReference type="RefSeq" id="WP_022528900.1">
    <property type="nucleotide sequence ID" value="NZ_KI271584.1"/>
</dbReference>
<evidence type="ECO:0000313" key="2">
    <source>
        <dbReference type="EMBL" id="ERL65957.1"/>
    </source>
</evidence>
<dbReference type="InterPro" id="IPR000835">
    <property type="entry name" value="HTH_MarR-typ"/>
</dbReference>
<dbReference type="Gene3D" id="1.10.10.10">
    <property type="entry name" value="Winged helix-like DNA-binding domain superfamily/Winged helix DNA-binding domain"/>
    <property type="match status" value="1"/>
</dbReference>
<dbReference type="GO" id="GO:0003700">
    <property type="term" value="F:DNA-binding transcription factor activity"/>
    <property type="evidence" value="ECO:0007669"/>
    <property type="project" value="InterPro"/>
</dbReference>
<organism evidence="2 3">
    <name type="scientific">Schleiferilactobacillus shenzhenensis LY-73</name>
    <dbReference type="NCBI Taxonomy" id="1231336"/>
    <lineage>
        <taxon>Bacteria</taxon>
        <taxon>Bacillati</taxon>
        <taxon>Bacillota</taxon>
        <taxon>Bacilli</taxon>
        <taxon>Lactobacillales</taxon>
        <taxon>Lactobacillaceae</taxon>
        <taxon>Schleiferilactobacillus</taxon>
    </lineage>
</organism>
<dbReference type="EMBL" id="KI271584">
    <property type="protein sequence ID" value="ERL65957.1"/>
    <property type="molecule type" value="Genomic_DNA"/>
</dbReference>
<sequence length="159" mass="17786">MTTTFADLLDAFLKVNNQLTQIQKRPVAITPTVKVSTSALHLIDIVGRFPQANMTELAMKLGVTKGAISQQVRNLQQQGLLQAVNRADDQKTKRLVLTSQGRTLYHAHLALHRDLYAAVQDDLTDFTDEQLATLRTILEQISQSITTYQDELTEKSVQP</sequence>
<protein>
    <recommendedName>
        <fullName evidence="1">HTH marR-type domain-containing protein</fullName>
    </recommendedName>
</protein>
<dbReference type="Pfam" id="PF12802">
    <property type="entry name" value="MarR_2"/>
    <property type="match status" value="1"/>
</dbReference>
<dbReference type="eggNOG" id="COG1846">
    <property type="taxonomic scope" value="Bacteria"/>
</dbReference>
<dbReference type="GO" id="GO:0006950">
    <property type="term" value="P:response to stress"/>
    <property type="evidence" value="ECO:0007669"/>
    <property type="project" value="TreeGrafter"/>
</dbReference>
<keyword evidence="3" id="KW-1185">Reference proteome</keyword>
<dbReference type="HOGENOM" id="CLU_083287_11_1_9"/>
<dbReference type="InterPro" id="IPR036388">
    <property type="entry name" value="WH-like_DNA-bd_sf"/>
</dbReference>
<accession>U4TX82</accession>
<dbReference type="AlphaFoldDB" id="U4TX82"/>
<gene>
    <name evidence="2" type="ORF">L248_2033</name>
</gene>
<dbReference type="PRINTS" id="PR00598">
    <property type="entry name" value="HTHMARR"/>
</dbReference>
<name>U4TX82_9LACO</name>
<dbReference type="Proteomes" id="UP000030647">
    <property type="component" value="Unassembled WGS sequence"/>
</dbReference>
<dbReference type="InterPro" id="IPR039422">
    <property type="entry name" value="MarR/SlyA-like"/>
</dbReference>
<dbReference type="PROSITE" id="PS50995">
    <property type="entry name" value="HTH_MARR_2"/>
    <property type="match status" value="1"/>
</dbReference>
<dbReference type="PANTHER" id="PTHR33164:SF43">
    <property type="entry name" value="HTH-TYPE TRANSCRIPTIONAL REPRESSOR YETL"/>
    <property type="match status" value="1"/>
</dbReference>
<proteinExistence type="predicted"/>
<dbReference type="SMART" id="SM00347">
    <property type="entry name" value="HTH_MARR"/>
    <property type="match status" value="1"/>
</dbReference>
<reference evidence="3" key="1">
    <citation type="journal article" date="2013" name="Genome Announc.">
        <title>Whole-Genome Sequencing of Lactobacillus shenzhenensis Strain LY-73T.</title>
        <authorList>
            <person name="Lin Z."/>
            <person name="Liu Z."/>
            <person name="Yang R."/>
            <person name="Zou Y."/>
            <person name="Wan D."/>
            <person name="Chen J."/>
            <person name="Guo M."/>
            <person name="Zhao J."/>
            <person name="Fang C."/>
            <person name="Yang R."/>
            <person name="Liu F."/>
        </authorList>
    </citation>
    <scope>NUCLEOTIDE SEQUENCE [LARGE SCALE GENOMIC DNA]</scope>
    <source>
        <strain evidence="3">LY-73</strain>
    </source>
</reference>
<dbReference type="InterPro" id="IPR036390">
    <property type="entry name" value="WH_DNA-bd_sf"/>
</dbReference>
<dbReference type="PANTHER" id="PTHR33164">
    <property type="entry name" value="TRANSCRIPTIONAL REGULATOR, MARR FAMILY"/>
    <property type="match status" value="1"/>
</dbReference>
<feature type="domain" description="HTH marR-type" evidence="1">
    <location>
        <begin position="5"/>
        <end position="143"/>
    </location>
</feature>
<dbReference type="STRING" id="1231336.L248_2033"/>